<evidence type="ECO:0000313" key="4">
    <source>
        <dbReference type="EMBL" id="NLV09965.1"/>
    </source>
</evidence>
<gene>
    <name evidence="4" type="ORF">GOC74_08485</name>
</gene>
<evidence type="ECO:0000313" key="5">
    <source>
        <dbReference type="Proteomes" id="UP000608662"/>
    </source>
</evidence>
<comment type="caution">
    <text evidence="4">The sequence shown here is derived from an EMBL/GenBank/DDBJ whole genome shotgun (WGS) entry which is preliminary data.</text>
</comment>
<accession>A0A847U9E8</accession>
<keyword evidence="1" id="KW-0805">Transcription regulation</keyword>
<feature type="domain" description="HTH bat-type" evidence="3">
    <location>
        <begin position="150"/>
        <end position="202"/>
    </location>
</feature>
<dbReference type="AlphaFoldDB" id="A0A847U9E8"/>
<sequence length="209" mass="23146">MPRAELTLTIPEEVWIGSLSRSYPDAEFRILAAVPGEESGVGLTEITADELVAILGEMDETEAVTSLEILQRWEDTALVQFETSDPLLLFPVQGSGIPLEMPFRLSDGEARWEITAPQERLSALGQQLEEFGIPFHVERVSQHVETEQLLTGSQLELIQAAVENGYYDTPRDCSLTELASEVGIAKSTCSETLHRAEEKIVKEFVEELG</sequence>
<evidence type="ECO:0000256" key="1">
    <source>
        <dbReference type="ARBA" id="ARBA00023015"/>
    </source>
</evidence>
<dbReference type="InterPro" id="IPR007050">
    <property type="entry name" value="HTH_bacterioopsin"/>
</dbReference>
<name>A0A847U9E8_9EURY</name>
<evidence type="ECO:0000259" key="3">
    <source>
        <dbReference type="Pfam" id="PF04967"/>
    </source>
</evidence>
<keyword evidence="2" id="KW-0804">Transcription</keyword>
<proteinExistence type="predicted"/>
<dbReference type="PANTHER" id="PTHR34236">
    <property type="entry name" value="DIMETHYL SULFOXIDE REDUCTASE TRANSCRIPTIONAL ACTIVATOR"/>
    <property type="match status" value="1"/>
</dbReference>
<reference evidence="4" key="1">
    <citation type="submission" date="2019-12" db="EMBL/GenBank/DDBJ databases">
        <title>Whole-genome sequence of Halomicrobium mukohataei pws1.</title>
        <authorList>
            <person name="Verma D.K."/>
            <person name="Gopal K."/>
            <person name="Prasad E.S."/>
        </authorList>
    </citation>
    <scope>NUCLEOTIDE SEQUENCE</scope>
    <source>
        <strain evidence="4">Pws1</strain>
    </source>
</reference>
<dbReference type="EMBL" id="WOYG01000001">
    <property type="protein sequence ID" value="NLV09965.1"/>
    <property type="molecule type" value="Genomic_DNA"/>
</dbReference>
<dbReference type="RefSeq" id="WP_170093735.1">
    <property type="nucleotide sequence ID" value="NZ_WOYG01000001.1"/>
</dbReference>
<dbReference type="GeneID" id="94362206"/>
<evidence type="ECO:0000256" key="2">
    <source>
        <dbReference type="ARBA" id="ARBA00023163"/>
    </source>
</evidence>
<dbReference type="Proteomes" id="UP000608662">
    <property type="component" value="Unassembled WGS sequence"/>
</dbReference>
<protein>
    <submittedName>
        <fullName evidence="4">Helix-turn-helix domain-containing protein</fullName>
    </submittedName>
</protein>
<dbReference type="Pfam" id="PF04967">
    <property type="entry name" value="HTH_10"/>
    <property type="match status" value="1"/>
</dbReference>
<dbReference type="PANTHER" id="PTHR34236:SF1">
    <property type="entry name" value="DIMETHYL SULFOXIDE REDUCTASE TRANSCRIPTIONAL ACTIVATOR"/>
    <property type="match status" value="1"/>
</dbReference>
<dbReference type="OrthoDB" id="51502at2157"/>
<organism evidence="4 5">
    <name type="scientific">Halomicrobium mukohataei</name>
    <dbReference type="NCBI Taxonomy" id="57705"/>
    <lineage>
        <taxon>Archaea</taxon>
        <taxon>Methanobacteriati</taxon>
        <taxon>Methanobacteriota</taxon>
        <taxon>Stenosarchaea group</taxon>
        <taxon>Halobacteria</taxon>
        <taxon>Halobacteriales</taxon>
        <taxon>Haloarculaceae</taxon>
        <taxon>Halomicrobium</taxon>
    </lineage>
</organism>